<sequence>MLRWCPSSPPLACRPSPPQGGRSDAARPVRMMRLPIPSRSTRARVRRESISPLVGEMAGRSEGGGRRH</sequence>
<dbReference type="AlphaFoldDB" id="A0A2A6LZL7"/>
<evidence type="ECO:0000313" key="3">
    <source>
        <dbReference type="Proteomes" id="UP000220353"/>
    </source>
</evidence>
<dbReference type="EMBL" id="NWTC01000007">
    <property type="protein sequence ID" value="PDT47818.1"/>
    <property type="molecule type" value="Genomic_DNA"/>
</dbReference>
<evidence type="ECO:0000313" key="2">
    <source>
        <dbReference type="EMBL" id="PDT47818.1"/>
    </source>
</evidence>
<reference evidence="2 3" key="1">
    <citation type="submission" date="2017-09" db="EMBL/GenBank/DDBJ databases">
        <title>Comparative genomics of rhizobia isolated from Phaseolus vulgaris in China.</title>
        <authorList>
            <person name="Tong W."/>
        </authorList>
    </citation>
    <scope>NUCLEOTIDE SEQUENCE [LARGE SCALE GENOMIC DNA]</scope>
    <source>
        <strain evidence="2 3">PCH1</strain>
    </source>
</reference>
<protein>
    <recommendedName>
        <fullName evidence="4">Propionyl-coenzyme A carboxylase alpha polypeptide</fullName>
    </recommendedName>
</protein>
<evidence type="ECO:0000256" key="1">
    <source>
        <dbReference type="SAM" id="MobiDB-lite"/>
    </source>
</evidence>
<evidence type="ECO:0008006" key="4">
    <source>
        <dbReference type="Google" id="ProtNLM"/>
    </source>
</evidence>
<accession>A0A2A6LZL7</accession>
<name>A0A2A6LZL7_RHIFR</name>
<feature type="region of interest" description="Disordered" evidence="1">
    <location>
        <begin position="1"/>
        <end position="68"/>
    </location>
</feature>
<proteinExistence type="predicted"/>
<dbReference type="Proteomes" id="UP000220353">
    <property type="component" value="Unassembled WGS sequence"/>
</dbReference>
<organism evidence="2 3">
    <name type="scientific">Rhizobium fredii</name>
    <name type="common">Sinorhizobium fredii</name>
    <dbReference type="NCBI Taxonomy" id="380"/>
    <lineage>
        <taxon>Bacteria</taxon>
        <taxon>Pseudomonadati</taxon>
        <taxon>Pseudomonadota</taxon>
        <taxon>Alphaproteobacteria</taxon>
        <taxon>Hyphomicrobiales</taxon>
        <taxon>Rhizobiaceae</taxon>
        <taxon>Sinorhizobium/Ensifer group</taxon>
        <taxon>Sinorhizobium</taxon>
    </lineage>
</organism>
<comment type="caution">
    <text evidence="2">The sequence shown here is derived from an EMBL/GenBank/DDBJ whole genome shotgun (WGS) entry which is preliminary data.</text>
</comment>
<gene>
    <name evidence="2" type="ORF">CO661_11020</name>
</gene>